<sequence>MTIVVLAKPRGGFPSRHCGLGHDQAGRQLTMGALSISLLDKAHTHTPTHTHTHRTCDIIFTGGMLRHANRSVTLASRVKFRSLFIVGLISSFS</sequence>
<dbReference type="AlphaFoldDB" id="A0A166R287"/>
<organism evidence="1 2">
    <name type="scientific">Colletotrichum incanum</name>
    <name type="common">Soybean anthracnose fungus</name>
    <dbReference type="NCBI Taxonomy" id="1573173"/>
    <lineage>
        <taxon>Eukaryota</taxon>
        <taxon>Fungi</taxon>
        <taxon>Dikarya</taxon>
        <taxon>Ascomycota</taxon>
        <taxon>Pezizomycotina</taxon>
        <taxon>Sordariomycetes</taxon>
        <taxon>Hypocreomycetidae</taxon>
        <taxon>Glomerellales</taxon>
        <taxon>Glomerellaceae</taxon>
        <taxon>Colletotrichum</taxon>
        <taxon>Colletotrichum spaethianum species complex</taxon>
    </lineage>
</organism>
<keyword evidence="2" id="KW-1185">Reference proteome</keyword>
<dbReference type="EMBL" id="LFIW01002504">
    <property type="protein sequence ID" value="KZL68662.1"/>
    <property type="molecule type" value="Genomic_DNA"/>
</dbReference>
<accession>A0A166R287</accession>
<dbReference type="Proteomes" id="UP000076584">
    <property type="component" value="Unassembled WGS sequence"/>
</dbReference>
<reference evidence="1 2" key="1">
    <citation type="submission" date="2015-06" db="EMBL/GenBank/DDBJ databases">
        <title>Survival trade-offs in plant roots during colonization by closely related pathogenic and mutualistic fungi.</title>
        <authorList>
            <person name="Hacquard S."/>
            <person name="Kracher B."/>
            <person name="Hiruma K."/>
            <person name="Weinman A."/>
            <person name="Muench P."/>
            <person name="Garrido Oter R."/>
            <person name="Ver Loren van Themaat E."/>
            <person name="Dallerey J.-F."/>
            <person name="Damm U."/>
            <person name="Henrissat B."/>
            <person name="Lespinet O."/>
            <person name="Thon M."/>
            <person name="Kemen E."/>
            <person name="McHardy A.C."/>
            <person name="Schulze-Lefert P."/>
            <person name="O'Connell R.J."/>
        </authorList>
    </citation>
    <scope>NUCLEOTIDE SEQUENCE [LARGE SCALE GENOMIC DNA]</scope>
    <source>
        <strain evidence="1 2">MAFF 238704</strain>
    </source>
</reference>
<evidence type="ECO:0000313" key="1">
    <source>
        <dbReference type="EMBL" id="KZL68662.1"/>
    </source>
</evidence>
<proteinExistence type="predicted"/>
<gene>
    <name evidence="1" type="ORF">CI238_00018</name>
</gene>
<comment type="caution">
    <text evidence="1">The sequence shown here is derived from an EMBL/GenBank/DDBJ whole genome shotgun (WGS) entry which is preliminary data.</text>
</comment>
<evidence type="ECO:0000313" key="2">
    <source>
        <dbReference type="Proteomes" id="UP000076584"/>
    </source>
</evidence>
<protein>
    <submittedName>
        <fullName evidence="1">Uncharacterized protein</fullName>
    </submittedName>
</protein>
<name>A0A166R287_COLIC</name>